<dbReference type="EMBL" id="JADPIE010000007">
    <property type="protein sequence ID" value="MBF8437718.1"/>
    <property type="molecule type" value="Genomic_DNA"/>
</dbReference>
<reference evidence="2" key="1">
    <citation type="submission" date="2020-11" db="EMBL/GenBank/DDBJ databases">
        <title>Halonatronomonas betainensis gen. nov., sp. nov. a novel haloalkaliphilic representative of the family Halanaerobiacae capable of betaine degradation.</title>
        <authorList>
            <person name="Boltyanskaya Y."/>
            <person name="Kevbrin V."/>
            <person name="Detkova E."/>
            <person name="Grouzdev D.S."/>
            <person name="Koziaeva V."/>
            <person name="Zhilina T."/>
        </authorList>
    </citation>
    <scope>NUCLEOTIDE SEQUENCE</scope>
    <source>
        <strain evidence="2">Z-7014</strain>
    </source>
</reference>
<sequence>MDNKPSTPDQDLKEMRKQFLLSLIAIVILTFINVSFPFFNLAVILIWPIPIVNLAIHQGMQKATILIAIAALINGLLFNPLMGLLTVAGFGFVGFVMAGAILEKLSAFKVLVMTVLAAIASNFLIIAGISFAYDGGILATVQSAIADNLVPLLENGEMTAVLEAQLELISLIIPGMLIISGVLTGILNYYLVHWYFDIKRISVNTYNSISYWRFPTIILSLGLVISILFRGSPVGLNLLVIIIFLLFLQGFGVGLYYVRKKTKSFFLNWIYILLVIMIPVIPPLLFLIGLVDLWFDIRKLKYGNN</sequence>
<organism evidence="2 3">
    <name type="scientific">Halonatronomonas betaini</name>
    <dbReference type="NCBI Taxonomy" id="2778430"/>
    <lineage>
        <taxon>Bacteria</taxon>
        <taxon>Bacillati</taxon>
        <taxon>Bacillota</taxon>
        <taxon>Clostridia</taxon>
        <taxon>Halanaerobiales</taxon>
        <taxon>Halarsenatibacteraceae</taxon>
        <taxon>Halonatronomonas</taxon>
    </lineage>
</organism>
<dbReference type="PANTHER" id="PTHR41324">
    <property type="entry name" value="MEMBRANE PROTEIN-RELATED"/>
    <property type="match status" value="1"/>
</dbReference>
<dbReference type="Proteomes" id="UP000621436">
    <property type="component" value="Unassembled WGS sequence"/>
</dbReference>
<dbReference type="RefSeq" id="WP_270454725.1">
    <property type="nucleotide sequence ID" value="NZ_JADPIE010000007.1"/>
</dbReference>
<keyword evidence="1" id="KW-0472">Membrane</keyword>
<evidence type="ECO:0000313" key="2">
    <source>
        <dbReference type="EMBL" id="MBF8437718.1"/>
    </source>
</evidence>
<name>A0A931ARL9_9FIRM</name>
<protein>
    <submittedName>
        <fullName evidence="2">DUF2232 domain-containing protein</fullName>
    </submittedName>
</protein>
<dbReference type="Pfam" id="PF09991">
    <property type="entry name" value="DUF2232"/>
    <property type="match status" value="1"/>
</dbReference>
<feature type="transmembrane region" description="Helical" evidence="1">
    <location>
        <begin position="270"/>
        <end position="295"/>
    </location>
</feature>
<comment type="caution">
    <text evidence="2">The sequence shown here is derived from an EMBL/GenBank/DDBJ whole genome shotgun (WGS) entry which is preliminary data.</text>
</comment>
<dbReference type="AlphaFoldDB" id="A0A931ARL9"/>
<accession>A0A931ARL9</accession>
<dbReference type="PANTHER" id="PTHR41324:SF1">
    <property type="entry name" value="DUF2232 DOMAIN-CONTAINING PROTEIN"/>
    <property type="match status" value="1"/>
</dbReference>
<feature type="transmembrane region" description="Helical" evidence="1">
    <location>
        <begin position="211"/>
        <end position="229"/>
    </location>
</feature>
<evidence type="ECO:0000313" key="3">
    <source>
        <dbReference type="Proteomes" id="UP000621436"/>
    </source>
</evidence>
<evidence type="ECO:0000256" key="1">
    <source>
        <dbReference type="SAM" id="Phobius"/>
    </source>
</evidence>
<gene>
    <name evidence="2" type="ORF">I0Q91_11540</name>
</gene>
<keyword evidence="1" id="KW-0812">Transmembrane</keyword>
<keyword evidence="3" id="KW-1185">Reference proteome</keyword>
<feature type="transmembrane region" description="Helical" evidence="1">
    <location>
        <begin position="110"/>
        <end position="133"/>
    </location>
</feature>
<feature type="transmembrane region" description="Helical" evidence="1">
    <location>
        <begin position="20"/>
        <end position="47"/>
    </location>
</feature>
<proteinExistence type="predicted"/>
<feature type="transmembrane region" description="Helical" evidence="1">
    <location>
        <begin position="168"/>
        <end position="191"/>
    </location>
</feature>
<dbReference type="InterPro" id="IPR018710">
    <property type="entry name" value="DUF2232"/>
</dbReference>
<keyword evidence="1" id="KW-1133">Transmembrane helix</keyword>
<feature type="transmembrane region" description="Helical" evidence="1">
    <location>
        <begin position="59"/>
        <end position="78"/>
    </location>
</feature>
<feature type="transmembrane region" description="Helical" evidence="1">
    <location>
        <begin position="235"/>
        <end position="258"/>
    </location>
</feature>